<dbReference type="Proteomes" id="UP000054279">
    <property type="component" value="Unassembled WGS sequence"/>
</dbReference>
<name>A0A0C9TQE8_SPHS4</name>
<dbReference type="HOGENOM" id="CLU_2361084_0_0_1"/>
<keyword evidence="2" id="KW-1185">Reference proteome</keyword>
<evidence type="ECO:0000313" key="1">
    <source>
        <dbReference type="EMBL" id="KIJ24174.1"/>
    </source>
</evidence>
<evidence type="ECO:0000313" key="2">
    <source>
        <dbReference type="Proteomes" id="UP000054279"/>
    </source>
</evidence>
<organism evidence="1 2">
    <name type="scientific">Sphaerobolus stellatus (strain SS14)</name>
    <dbReference type="NCBI Taxonomy" id="990650"/>
    <lineage>
        <taxon>Eukaryota</taxon>
        <taxon>Fungi</taxon>
        <taxon>Dikarya</taxon>
        <taxon>Basidiomycota</taxon>
        <taxon>Agaricomycotina</taxon>
        <taxon>Agaricomycetes</taxon>
        <taxon>Phallomycetidae</taxon>
        <taxon>Geastrales</taxon>
        <taxon>Sphaerobolaceae</taxon>
        <taxon>Sphaerobolus</taxon>
    </lineage>
</organism>
<accession>A0A0C9TQE8</accession>
<sequence>MSRPRMTRLITAGGFPGWTTNLASTAQFISTTQFISTAQLATPFQYPSNPILAVQAENEFITSPSDRCLLNISILPRNLGFQVFSIFNSSQTFKLT</sequence>
<proteinExistence type="predicted"/>
<dbReference type="AlphaFoldDB" id="A0A0C9TQE8"/>
<reference evidence="1 2" key="1">
    <citation type="submission" date="2014-06" db="EMBL/GenBank/DDBJ databases">
        <title>Evolutionary Origins and Diversification of the Mycorrhizal Mutualists.</title>
        <authorList>
            <consortium name="DOE Joint Genome Institute"/>
            <consortium name="Mycorrhizal Genomics Consortium"/>
            <person name="Kohler A."/>
            <person name="Kuo A."/>
            <person name="Nagy L.G."/>
            <person name="Floudas D."/>
            <person name="Copeland A."/>
            <person name="Barry K.W."/>
            <person name="Cichocki N."/>
            <person name="Veneault-Fourrey C."/>
            <person name="LaButti K."/>
            <person name="Lindquist E.A."/>
            <person name="Lipzen A."/>
            <person name="Lundell T."/>
            <person name="Morin E."/>
            <person name="Murat C."/>
            <person name="Riley R."/>
            <person name="Ohm R."/>
            <person name="Sun H."/>
            <person name="Tunlid A."/>
            <person name="Henrissat B."/>
            <person name="Grigoriev I.V."/>
            <person name="Hibbett D.S."/>
            <person name="Martin F."/>
        </authorList>
    </citation>
    <scope>NUCLEOTIDE SEQUENCE [LARGE SCALE GENOMIC DNA]</scope>
    <source>
        <strain evidence="1 2">SS14</strain>
    </source>
</reference>
<dbReference type="OrthoDB" id="1657402at2759"/>
<protein>
    <submittedName>
        <fullName evidence="1">Uncharacterized protein</fullName>
    </submittedName>
</protein>
<dbReference type="EMBL" id="KN837522">
    <property type="protein sequence ID" value="KIJ24174.1"/>
    <property type="molecule type" value="Genomic_DNA"/>
</dbReference>
<gene>
    <name evidence="1" type="ORF">M422DRAFT_275113</name>
</gene>